<dbReference type="EMBL" id="AP015044">
    <property type="protein sequence ID" value="BAU00902.1"/>
    <property type="molecule type" value="Genomic_DNA"/>
</dbReference>
<accession>A0A0S3T7E6</accession>
<dbReference type="Proteomes" id="UP000291084">
    <property type="component" value="Chromosome 11"/>
</dbReference>
<reference evidence="1 2" key="1">
    <citation type="journal article" date="2015" name="Sci. Rep.">
        <title>The power of single molecule real-time sequencing technology in the de novo assembly of a eukaryotic genome.</title>
        <authorList>
            <person name="Sakai H."/>
            <person name="Naito K."/>
            <person name="Ogiso-Tanaka E."/>
            <person name="Takahashi Y."/>
            <person name="Iseki K."/>
            <person name="Muto C."/>
            <person name="Satou K."/>
            <person name="Teruya K."/>
            <person name="Shiroma A."/>
            <person name="Shimoji M."/>
            <person name="Hirano T."/>
            <person name="Itoh T."/>
            <person name="Kaga A."/>
            <person name="Tomooka N."/>
        </authorList>
    </citation>
    <scope>NUCLEOTIDE SEQUENCE [LARGE SCALE GENOMIC DNA]</scope>
    <source>
        <strain evidence="2">cv. Shumari</strain>
    </source>
</reference>
<evidence type="ECO:0000313" key="1">
    <source>
        <dbReference type="EMBL" id="BAU00902.1"/>
    </source>
</evidence>
<dbReference type="AlphaFoldDB" id="A0A0S3T7E6"/>
<organism evidence="1 2">
    <name type="scientific">Vigna angularis var. angularis</name>
    <dbReference type="NCBI Taxonomy" id="157739"/>
    <lineage>
        <taxon>Eukaryota</taxon>
        <taxon>Viridiplantae</taxon>
        <taxon>Streptophyta</taxon>
        <taxon>Embryophyta</taxon>
        <taxon>Tracheophyta</taxon>
        <taxon>Spermatophyta</taxon>
        <taxon>Magnoliopsida</taxon>
        <taxon>eudicotyledons</taxon>
        <taxon>Gunneridae</taxon>
        <taxon>Pentapetalae</taxon>
        <taxon>rosids</taxon>
        <taxon>fabids</taxon>
        <taxon>Fabales</taxon>
        <taxon>Fabaceae</taxon>
        <taxon>Papilionoideae</taxon>
        <taxon>50 kb inversion clade</taxon>
        <taxon>NPAAA clade</taxon>
        <taxon>indigoferoid/millettioid clade</taxon>
        <taxon>Phaseoleae</taxon>
        <taxon>Vigna</taxon>
    </lineage>
</organism>
<evidence type="ECO:0000313" key="2">
    <source>
        <dbReference type="Proteomes" id="UP000291084"/>
    </source>
</evidence>
<gene>
    <name evidence="1" type="primary">Vigan.11G003700</name>
    <name evidence="1" type="ORF">VIGAN_11003700</name>
</gene>
<sequence length="99" mass="11426">MDVVITEEGEKVVLGRIWKGLHNVSDISRRCSSVICSCGIWIVHKMLLHIWPKLSSHLPCAPYPLQHLVWIHVSAHNHPALLSVHLHRFHPYIQQTINF</sequence>
<keyword evidence="2" id="KW-1185">Reference proteome</keyword>
<proteinExistence type="predicted"/>
<name>A0A0S3T7E6_PHAAN</name>
<protein>
    <submittedName>
        <fullName evidence="1">Uncharacterized protein</fullName>
    </submittedName>
</protein>